<dbReference type="Proteomes" id="UP000054144">
    <property type="component" value="Unassembled WGS sequence"/>
</dbReference>
<name>A0A0D7A1I2_9AGAR</name>
<proteinExistence type="predicted"/>
<organism evidence="2 3">
    <name type="scientific">Fistulina hepatica ATCC 64428</name>
    <dbReference type="NCBI Taxonomy" id="1128425"/>
    <lineage>
        <taxon>Eukaryota</taxon>
        <taxon>Fungi</taxon>
        <taxon>Dikarya</taxon>
        <taxon>Basidiomycota</taxon>
        <taxon>Agaricomycotina</taxon>
        <taxon>Agaricomycetes</taxon>
        <taxon>Agaricomycetidae</taxon>
        <taxon>Agaricales</taxon>
        <taxon>Fistulinaceae</taxon>
        <taxon>Fistulina</taxon>
    </lineage>
</organism>
<dbReference type="AlphaFoldDB" id="A0A0D7A1I2"/>
<evidence type="ECO:0000313" key="3">
    <source>
        <dbReference type="Proteomes" id="UP000054144"/>
    </source>
</evidence>
<feature type="compositionally biased region" description="Low complexity" evidence="1">
    <location>
        <begin position="111"/>
        <end position="136"/>
    </location>
</feature>
<gene>
    <name evidence="2" type="ORF">FISHEDRAFT_77083</name>
</gene>
<feature type="compositionally biased region" description="Low complexity" evidence="1">
    <location>
        <begin position="81"/>
        <end position="101"/>
    </location>
</feature>
<keyword evidence="3" id="KW-1185">Reference proteome</keyword>
<accession>A0A0D7A1I2</accession>
<evidence type="ECO:0000313" key="2">
    <source>
        <dbReference type="EMBL" id="KIY44862.1"/>
    </source>
</evidence>
<evidence type="ECO:0000256" key="1">
    <source>
        <dbReference type="SAM" id="MobiDB-lite"/>
    </source>
</evidence>
<feature type="region of interest" description="Disordered" evidence="1">
    <location>
        <begin position="72"/>
        <end position="143"/>
    </location>
</feature>
<dbReference type="EMBL" id="KN882064">
    <property type="protein sequence ID" value="KIY44862.1"/>
    <property type="molecule type" value="Genomic_DNA"/>
</dbReference>
<sequence>MPCLASYAECLECRTAFVQLFRRCELHRHADTHLCHEPELTYDPTPSMLCSACSKKTRKLCTLPDDIHGPYASYRPQVPYGSPSSSSGSRSSSSSSSWTGSDLENASRCNTSASPPTSPPLSSSSQSSHGKRSTSSELTQQTS</sequence>
<reference evidence="2 3" key="1">
    <citation type="journal article" date="2015" name="Fungal Genet. Biol.">
        <title>Evolution of novel wood decay mechanisms in Agaricales revealed by the genome sequences of Fistulina hepatica and Cylindrobasidium torrendii.</title>
        <authorList>
            <person name="Floudas D."/>
            <person name="Held B.W."/>
            <person name="Riley R."/>
            <person name="Nagy L.G."/>
            <person name="Koehler G."/>
            <person name="Ransdell A.S."/>
            <person name="Younus H."/>
            <person name="Chow J."/>
            <person name="Chiniquy J."/>
            <person name="Lipzen A."/>
            <person name="Tritt A."/>
            <person name="Sun H."/>
            <person name="Haridas S."/>
            <person name="LaButti K."/>
            <person name="Ohm R.A."/>
            <person name="Kues U."/>
            <person name="Blanchette R.A."/>
            <person name="Grigoriev I.V."/>
            <person name="Minto R.E."/>
            <person name="Hibbett D.S."/>
        </authorList>
    </citation>
    <scope>NUCLEOTIDE SEQUENCE [LARGE SCALE GENOMIC DNA]</scope>
    <source>
        <strain evidence="2 3">ATCC 64428</strain>
    </source>
</reference>
<protein>
    <submittedName>
        <fullName evidence="2">Uncharacterized protein</fullName>
    </submittedName>
</protein>